<accession>A0AAW0A5V7</accession>
<organism evidence="1 2">
    <name type="scientific">Favolaschia claudopus</name>
    <dbReference type="NCBI Taxonomy" id="2862362"/>
    <lineage>
        <taxon>Eukaryota</taxon>
        <taxon>Fungi</taxon>
        <taxon>Dikarya</taxon>
        <taxon>Basidiomycota</taxon>
        <taxon>Agaricomycotina</taxon>
        <taxon>Agaricomycetes</taxon>
        <taxon>Agaricomycetidae</taxon>
        <taxon>Agaricales</taxon>
        <taxon>Marasmiineae</taxon>
        <taxon>Mycenaceae</taxon>
        <taxon>Favolaschia</taxon>
    </lineage>
</organism>
<dbReference type="AlphaFoldDB" id="A0AAW0A5V7"/>
<proteinExistence type="predicted"/>
<comment type="caution">
    <text evidence="1">The sequence shown here is derived from an EMBL/GenBank/DDBJ whole genome shotgun (WGS) entry which is preliminary data.</text>
</comment>
<name>A0AAW0A5V7_9AGAR</name>
<dbReference type="EMBL" id="JAWWNJ010000083">
    <property type="protein sequence ID" value="KAK7001268.1"/>
    <property type="molecule type" value="Genomic_DNA"/>
</dbReference>
<protein>
    <submittedName>
        <fullName evidence="1">Uncharacterized protein</fullName>
    </submittedName>
</protein>
<evidence type="ECO:0000313" key="2">
    <source>
        <dbReference type="Proteomes" id="UP001362999"/>
    </source>
</evidence>
<keyword evidence="2" id="KW-1185">Reference proteome</keyword>
<evidence type="ECO:0000313" key="1">
    <source>
        <dbReference type="EMBL" id="KAK7001268.1"/>
    </source>
</evidence>
<dbReference type="Proteomes" id="UP001362999">
    <property type="component" value="Unassembled WGS sequence"/>
</dbReference>
<gene>
    <name evidence="1" type="ORF">R3P38DRAFT_1788164</name>
</gene>
<reference evidence="1 2" key="1">
    <citation type="journal article" date="2024" name="J Genomics">
        <title>Draft genome sequencing and assembly of Favolaschia claudopus CIRM-BRFM 2984 isolated from oak limbs.</title>
        <authorList>
            <person name="Navarro D."/>
            <person name="Drula E."/>
            <person name="Chaduli D."/>
            <person name="Cazenave R."/>
            <person name="Ahrendt S."/>
            <person name="Wang J."/>
            <person name="Lipzen A."/>
            <person name="Daum C."/>
            <person name="Barry K."/>
            <person name="Grigoriev I.V."/>
            <person name="Favel A."/>
            <person name="Rosso M.N."/>
            <person name="Martin F."/>
        </authorList>
    </citation>
    <scope>NUCLEOTIDE SEQUENCE [LARGE SCALE GENOMIC DNA]</scope>
    <source>
        <strain evidence="1 2">CIRM-BRFM 2984</strain>
    </source>
</reference>
<sequence length="199" mass="22746">MGKPRQQKELPSAQNHKSKPDLLRLFTSFLVASWRHGLFPRLLPFAYCPRNLVAWFKSRPNPKLDPCANLEQPCLSMPWFMGRCLIIEQLILQTQRTFYASGDLARFRRPRHTRLQKNERPAFINRLASDTAYVHVWNQLLDLRIGLYCSSLRQASPLVRNPVSKTLFGLSSKIADRAVLSITSPFVPATGTHVFGCPT</sequence>